<evidence type="ECO:0000313" key="1">
    <source>
        <dbReference type="EMBL" id="AXX99237.1"/>
    </source>
</evidence>
<dbReference type="KEGG" id="pamo:BAR1_15630"/>
<sequence>MADKIQLLDSITDATASTAGQIVVSGSHGGFYPAAVASGAGARAVLFNDAGIGLEQAGVAGVLALADIGMAAAGVDCQSCEIGSAADTLENGVISVVNTVAKTLGIMAGMPVATAISLLETAPMPQGKLPPHPEARQSVQIGRVSVELLDSASLVGPQDSGKIVITGSHGGLIGGNPARAIKAPVRIAVFNDAGFGKGNIGISRLPALDVRDIAAVTVSCQSARIGDAKSALGTGVISALNTAAQAQGAEIDTPLAAWLAML</sequence>
<keyword evidence="2" id="KW-1185">Reference proteome</keyword>
<dbReference type="AlphaFoldDB" id="A0A347UK59"/>
<protein>
    <submittedName>
        <fullName evidence="1">Uncharacterized protein</fullName>
    </submittedName>
</protein>
<dbReference type="OrthoDB" id="1115380at2"/>
<dbReference type="Proteomes" id="UP000261704">
    <property type="component" value="Chromosome"/>
</dbReference>
<dbReference type="RefSeq" id="WP_118943889.1">
    <property type="nucleotide sequence ID" value="NZ_CP032125.1"/>
</dbReference>
<proteinExistence type="predicted"/>
<organism evidence="1 2">
    <name type="scientific">Profundibacter amoris</name>
    <dbReference type="NCBI Taxonomy" id="2171755"/>
    <lineage>
        <taxon>Bacteria</taxon>
        <taxon>Pseudomonadati</taxon>
        <taxon>Pseudomonadota</taxon>
        <taxon>Alphaproteobacteria</taxon>
        <taxon>Rhodobacterales</taxon>
        <taxon>Paracoccaceae</taxon>
        <taxon>Profundibacter</taxon>
    </lineage>
</organism>
<accession>A0A347UK59</accession>
<name>A0A347UK59_9RHOB</name>
<gene>
    <name evidence="1" type="ORF">BAR1_15630</name>
</gene>
<reference evidence="1 2" key="1">
    <citation type="submission" date="2018-09" db="EMBL/GenBank/DDBJ databases">
        <title>Profundibacter amoris BAR1 gen. nov., sp. nov., a new member of the Roseobacter clade isolated at Lokis Castle Vent Field on the Arctic Mid-Oceanic Ridge.</title>
        <authorList>
            <person name="Le Moine Bauer S."/>
            <person name="Sjoeberg A.G."/>
            <person name="L'Haridon S."/>
            <person name="Stokke R."/>
            <person name="Roalkvam I."/>
            <person name="Steen I.H."/>
            <person name="Dahle H."/>
        </authorList>
    </citation>
    <scope>NUCLEOTIDE SEQUENCE [LARGE SCALE GENOMIC DNA]</scope>
    <source>
        <strain evidence="1 2">BAR1</strain>
    </source>
</reference>
<evidence type="ECO:0000313" key="2">
    <source>
        <dbReference type="Proteomes" id="UP000261704"/>
    </source>
</evidence>
<dbReference type="EMBL" id="CP032125">
    <property type="protein sequence ID" value="AXX99237.1"/>
    <property type="molecule type" value="Genomic_DNA"/>
</dbReference>